<dbReference type="Proteomes" id="UP000190750">
    <property type="component" value="Unassembled WGS sequence"/>
</dbReference>
<comment type="caution">
    <text evidence="1">The sequence shown here is derived from an EMBL/GenBank/DDBJ whole genome shotgun (WGS) entry which is preliminary data.</text>
</comment>
<gene>
    <name evidence="1" type="ORF">RF819_00530</name>
</gene>
<keyword evidence="2" id="KW-1185">Reference proteome</keyword>
<dbReference type="RefSeq" id="WP_078363169.1">
    <property type="nucleotide sequence ID" value="NZ_NRRK01000021.1"/>
</dbReference>
<name>A0A1T1AMK4_RHOFE</name>
<organism evidence="1 2">
    <name type="scientific">Rhodoferax fermentans</name>
    <dbReference type="NCBI Taxonomy" id="28066"/>
    <lineage>
        <taxon>Bacteria</taxon>
        <taxon>Pseudomonadati</taxon>
        <taxon>Pseudomonadota</taxon>
        <taxon>Betaproteobacteria</taxon>
        <taxon>Burkholderiales</taxon>
        <taxon>Comamonadaceae</taxon>
        <taxon>Rhodoferax</taxon>
    </lineage>
</organism>
<protein>
    <submittedName>
        <fullName evidence="1">Uncharacterized protein</fullName>
    </submittedName>
</protein>
<reference evidence="1 2" key="1">
    <citation type="submission" date="2017-01" db="EMBL/GenBank/DDBJ databases">
        <title>Genome sequencing of Rhodoferax fermentans JCM 7819.</title>
        <authorList>
            <person name="Kim Y.J."/>
            <person name="Farh M.E.-A."/>
            <person name="Yang D.-C."/>
        </authorList>
    </citation>
    <scope>NUCLEOTIDE SEQUENCE [LARGE SCALE GENOMIC DNA]</scope>
    <source>
        <strain evidence="1 2">JCM 7819</strain>
    </source>
</reference>
<evidence type="ECO:0000313" key="2">
    <source>
        <dbReference type="Proteomes" id="UP000190750"/>
    </source>
</evidence>
<proteinExistence type="predicted"/>
<dbReference type="AlphaFoldDB" id="A0A1T1AMK4"/>
<evidence type="ECO:0000313" key="1">
    <source>
        <dbReference type="EMBL" id="OOV05391.1"/>
    </source>
</evidence>
<dbReference type="EMBL" id="MTJN01000002">
    <property type="protein sequence ID" value="OOV05391.1"/>
    <property type="molecule type" value="Genomic_DNA"/>
</dbReference>
<sequence length="146" mass="15943">MLVAIPALNSSRQWVDVPNIGTFKVADFFVRFERLTELPGCPYLGAFGKVHSALLAPLDGALWLNAGQVDDPSICIPQPLIAALAERFQMGDASDLTEADVLVFGILRTSRNGKKFMVLDDLNHITLVLPDDQQDFGASDAVGWSW</sequence>
<accession>A0A1T1AMK4</accession>